<dbReference type="OrthoDB" id="2350783at2759"/>
<dbReference type="InterPro" id="IPR036653">
    <property type="entry name" value="CinA-like_C"/>
</dbReference>
<dbReference type="Gene3D" id="3.90.950.20">
    <property type="entry name" value="CinA-like"/>
    <property type="match status" value="1"/>
</dbReference>
<evidence type="ECO:0000259" key="1">
    <source>
        <dbReference type="Pfam" id="PF02464"/>
    </source>
</evidence>
<name>A0A0D1XS65_9PEZI</name>
<dbReference type="AlphaFoldDB" id="A0A0D1XS65"/>
<dbReference type="RefSeq" id="XP_016215425.1">
    <property type="nucleotide sequence ID" value="XM_016356632.1"/>
</dbReference>
<proteinExistence type="predicted"/>
<dbReference type="InParanoid" id="A0A0D1XS65"/>
<organism evidence="2 3">
    <name type="scientific">Verruconis gallopava</name>
    <dbReference type="NCBI Taxonomy" id="253628"/>
    <lineage>
        <taxon>Eukaryota</taxon>
        <taxon>Fungi</taxon>
        <taxon>Dikarya</taxon>
        <taxon>Ascomycota</taxon>
        <taxon>Pezizomycotina</taxon>
        <taxon>Dothideomycetes</taxon>
        <taxon>Pleosporomycetidae</taxon>
        <taxon>Venturiales</taxon>
        <taxon>Sympoventuriaceae</taxon>
        <taxon>Verruconis</taxon>
    </lineage>
</organism>
<evidence type="ECO:0000313" key="2">
    <source>
        <dbReference type="EMBL" id="KIW05556.1"/>
    </source>
</evidence>
<sequence length="174" mass="18221">MATDTFPPEKLANIAREVSELLKEKEKSVAVAETAAGGLISASLLATPGASSIYKGGLTLYTLESRMAYAGWTEATLKDYRGPTTEIVAGLAEHTRKTLGASYVVSESGTAGPSGGTTKNRTPGYVALAVSSEQGTYKRELDTGCGKDRQANMVAFAVEALTLLRDVLKGDAKL</sequence>
<gene>
    <name evidence="2" type="ORF">PV09_03434</name>
</gene>
<dbReference type="Pfam" id="PF02464">
    <property type="entry name" value="CinA"/>
    <property type="match status" value="1"/>
</dbReference>
<protein>
    <recommendedName>
        <fullName evidence="1">CinA C-terminal domain-containing protein</fullName>
    </recommendedName>
</protein>
<dbReference type="STRING" id="253628.A0A0D1XS65"/>
<dbReference type="GeneID" id="27311407"/>
<dbReference type="InterPro" id="IPR008136">
    <property type="entry name" value="CinA_C"/>
</dbReference>
<reference evidence="2 3" key="1">
    <citation type="submission" date="2015-01" db="EMBL/GenBank/DDBJ databases">
        <title>The Genome Sequence of Ochroconis gallopava CBS43764.</title>
        <authorList>
            <consortium name="The Broad Institute Genomics Platform"/>
            <person name="Cuomo C."/>
            <person name="de Hoog S."/>
            <person name="Gorbushina A."/>
            <person name="Stielow B."/>
            <person name="Teixiera M."/>
            <person name="Abouelleil A."/>
            <person name="Chapman S.B."/>
            <person name="Priest M."/>
            <person name="Young S.K."/>
            <person name="Wortman J."/>
            <person name="Nusbaum C."/>
            <person name="Birren B."/>
        </authorList>
    </citation>
    <scope>NUCLEOTIDE SEQUENCE [LARGE SCALE GENOMIC DNA]</scope>
    <source>
        <strain evidence="2 3">CBS 43764</strain>
    </source>
</reference>
<dbReference type="Proteomes" id="UP000053259">
    <property type="component" value="Unassembled WGS sequence"/>
</dbReference>
<dbReference type="EMBL" id="KN847537">
    <property type="protein sequence ID" value="KIW05556.1"/>
    <property type="molecule type" value="Genomic_DNA"/>
</dbReference>
<dbReference type="VEuPathDB" id="FungiDB:PV09_03434"/>
<dbReference type="HOGENOM" id="CLU_030805_2_0_1"/>
<evidence type="ECO:0000313" key="3">
    <source>
        <dbReference type="Proteomes" id="UP000053259"/>
    </source>
</evidence>
<keyword evidence="3" id="KW-1185">Reference proteome</keyword>
<accession>A0A0D1XS65</accession>
<dbReference type="SUPFAM" id="SSF142433">
    <property type="entry name" value="CinA-like"/>
    <property type="match status" value="1"/>
</dbReference>
<feature type="domain" description="CinA C-terminal" evidence="1">
    <location>
        <begin position="13"/>
        <end position="168"/>
    </location>
</feature>